<sequence length="299" mass="31374">MLQTTSPRVGASRLWQALRRDRWACASVLIIVLLAALALLAPFTGLDPHTYHAELLDPRGLPLGPAGGMSLQHPLGVEPGTGRDLLAITVYGARASLAIGIGSTLVAVALGALVGIAAGYFGGLTDTVLSRLIDVLLAFPSLIFMIAIAAILPPETNRPLVMILILGLFGWATIARVVRALTIRVRTATFVRTAEAMGASRPRVLATQVLPQLSATLIVFATMSVPGKIGAEAALSFLGVGLRPPTPSWGRSIKQAVDWISTDPWYLLGPGLALVSLTLAFNLLGDTLRDALDPTEVAA</sequence>
<comment type="similarity">
    <text evidence="7">Belongs to the binding-protein-dependent transport system permease family.</text>
</comment>
<dbReference type="PANTHER" id="PTHR43386">
    <property type="entry name" value="OLIGOPEPTIDE TRANSPORT SYSTEM PERMEASE PROTEIN APPC"/>
    <property type="match status" value="1"/>
</dbReference>
<dbReference type="PANTHER" id="PTHR43386:SF1">
    <property type="entry name" value="D,D-DIPEPTIDE TRANSPORT SYSTEM PERMEASE PROTEIN DDPC-RELATED"/>
    <property type="match status" value="1"/>
</dbReference>
<comment type="caution">
    <text evidence="9">The sequence shown here is derived from an EMBL/GenBank/DDBJ whole genome shotgun (WGS) entry which is preliminary data.</text>
</comment>
<evidence type="ECO:0000313" key="10">
    <source>
        <dbReference type="Proteomes" id="UP000185612"/>
    </source>
</evidence>
<dbReference type="PROSITE" id="PS50928">
    <property type="entry name" value="ABC_TM1"/>
    <property type="match status" value="1"/>
</dbReference>
<dbReference type="InterPro" id="IPR050366">
    <property type="entry name" value="BP-dependent_transpt_permease"/>
</dbReference>
<dbReference type="EMBL" id="MQVS01000007">
    <property type="protein sequence ID" value="OKL51367.1"/>
    <property type="molecule type" value="Genomic_DNA"/>
</dbReference>
<keyword evidence="5 7" id="KW-1133">Transmembrane helix</keyword>
<dbReference type="Proteomes" id="UP000185612">
    <property type="component" value="Unassembled WGS sequence"/>
</dbReference>
<organism evidence="9 10">
    <name type="scientific">Buchananella hordeovulneris</name>
    <dbReference type="NCBI Taxonomy" id="52770"/>
    <lineage>
        <taxon>Bacteria</taxon>
        <taxon>Bacillati</taxon>
        <taxon>Actinomycetota</taxon>
        <taxon>Actinomycetes</taxon>
        <taxon>Actinomycetales</taxon>
        <taxon>Actinomycetaceae</taxon>
        <taxon>Buchananella</taxon>
    </lineage>
</organism>
<evidence type="ECO:0000256" key="7">
    <source>
        <dbReference type="RuleBase" id="RU363032"/>
    </source>
</evidence>
<dbReference type="InterPro" id="IPR000515">
    <property type="entry name" value="MetI-like"/>
</dbReference>
<feature type="transmembrane region" description="Helical" evidence="7">
    <location>
        <begin position="95"/>
        <end position="120"/>
    </location>
</feature>
<feature type="transmembrane region" description="Helical" evidence="7">
    <location>
        <begin position="23"/>
        <end position="43"/>
    </location>
</feature>
<dbReference type="Pfam" id="PF00528">
    <property type="entry name" value="BPD_transp_1"/>
    <property type="match status" value="1"/>
</dbReference>
<feature type="domain" description="ABC transmembrane type-1" evidence="8">
    <location>
        <begin position="93"/>
        <end position="285"/>
    </location>
</feature>
<dbReference type="GO" id="GO:0055085">
    <property type="term" value="P:transmembrane transport"/>
    <property type="evidence" value="ECO:0007669"/>
    <property type="project" value="InterPro"/>
</dbReference>
<accession>A0A1Q5PUX5</accession>
<dbReference type="OrthoDB" id="9812701at2"/>
<protein>
    <submittedName>
        <fullName evidence="9">Peptide ABC transporter permease</fullName>
    </submittedName>
</protein>
<dbReference type="Pfam" id="PF12911">
    <property type="entry name" value="OppC_N"/>
    <property type="match status" value="1"/>
</dbReference>
<gene>
    <name evidence="9" type="ORF">BSZ40_07275</name>
</gene>
<evidence type="ECO:0000256" key="3">
    <source>
        <dbReference type="ARBA" id="ARBA00022475"/>
    </source>
</evidence>
<evidence type="ECO:0000259" key="8">
    <source>
        <dbReference type="PROSITE" id="PS50928"/>
    </source>
</evidence>
<keyword evidence="10" id="KW-1185">Reference proteome</keyword>
<evidence type="ECO:0000313" key="9">
    <source>
        <dbReference type="EMBL" id="OKL51367.1"/>
    </source>
</evidence>
<reference evidence="10" key="1">
    <citation type="submission" date="2016-12" db="EMBL/GenBank/DDBJ databases">
        <authorList>
            <person name="Meng X."/>
        </authorList>
    </citation>
    <scope>NUCLEOTIDE SEQUENCE [LARGE SCALE GENOMIC DNA]</scope>
    <source>
        <strain evidence="10">DSM 20732</strain>
    </source>
</reference>
<keyword evidence="3" id="KW-1003">Cell membrane</keyword>
<evidence type="ECO:0000256" key="4">
    <source>
        <dbReference type="ARBA" id="ARBA00022692"/>
    </source>
</evidence>
<dbReference type="GO" id="GO:0005886">
    <property type="term" value="C:plasma membrane"/>
    <property type="evidence" value="ECO:0007669"/>
    <property type="project" value="UniProtKB-SubCell"/>
</dbReference>
<evidence type="ECO:0000256" key="5">
    <source>
        <dbReference type="ARBA" id="ARBA00022989"/>
    </source>
</evidence>
<keyword evidence="6 7" id="KW-0472">Membrane</keyword>
<proteinExistence type="inferred from homology"/>
<feature type="transmembrane region" description="Helical" evidence="7">
    <location>
        <begin position="159"/>
        <end position="178"/>
    </location>
</feature>
<keyword evidence="2 7" id="KW-0813">Transport</keyword>
<comment type="subcellular location">
    <subcellularLocation>
        <location evidence="1 7">Cell membrane</location>
        <topology evidence="1 7">Multi-pass membrane protein</topology>
    </subcellularLocation>
</comment>
<feature type="transmembrane region" description="Helical" evidence="7">
    <location>
        <begin position="132"/>
        <end position="153"/>
    </location>
</feature>
<name>A0A1Q5PUX5_9ACTO</name>
<keyword evidence="4 7" id="KW-0812">Transmembrane</keyword>
<dbReference type="InterPro" id="IPR025966">
    <property type="entry name" value="OppC_N"/>
</dbReference>
<feature type="transmembrane region" description="Helical" evidence="7">
    <location>
        <begin position="265"/>
        <end position="284"/>
    </location>
</feature>
<evidence type="ECO:0000256" key="6">
    <source>
        <dbReference type="ARBA" id="ARBA00023136"/>
    </source>
</evidence>
<dbReference type="InterPro" id="IPR035906">
    <property type="entry name" value="MetI-like_sf"/>
</dbReference>
<dbReference type="SUPFAM" id="SSF161098">
    <property type="entry name" value="MetI-like"/>
    <property type="match status" value="1"/>
</dbReference>
<dbReference type="CDD" id="cd06261">
    <property type="entry name" value="TM_PBP2"/>
    <property type="match status" value="1"/>
</dbReference>
<dbReference type="FunCoup" id="A0A1Q5PUX5">
    <property type="interactions" value="38"/>
</dbReference>
<evidence type="ECO:0000256" key="1">
    <source>
        <dbReference type="ARBA" id="ARBA00004651"/>
    </source>
</evidence>
<dbReference type="InParanoid" id="A0A1Q5PUX5"/>
<dbReference type="AlphaFoldDB" id="A0A1Q5PUX5"/>
<dbReference type="STRING" id="52770.BSZ40_07275"/>
<dbReference type="Gene3D" id="1.10.3720.10">
    <property type="entry name" value="MetI-like"/>
    <property type="match status" value="1"/>
</dbReference>
<evidence type="ECO:0000256" key="2">
    <source>
        <dbReference type="ARBA" id="ARBA00022448"/>
    </source>
</evidence>